<evidence type="ECO:0000313" key="3">
    <source>
        <dbReference type="EMBL" id="ALU28055.1"/>
    </source>
</evidence>
<dbReference type="Proteomes" id="UP000069030">
    <property type="component" value="Chromosome"/>
</dbReference>
<dbReference type="InterPro" id="IPR006148">
    <property type="entry name" value="Glc/Gal-6P_isomerase"/>
</dbReference>
<dbReference type="SUPFAM" id="SSF100950">
    <property type="entry name" value="NagB/RpiA/CoA transferase-like"/>
    <property type="match status" value="1"/>
</dbReference>
<proteinExistence type="predicted"/>
<dbReference type="GO" id="GO:0005975">
    <property type="term" value="P:carbohydrate metabolic process"/>
    <property type="evidence" value="ECO:0007669"/>
    <property type="project" value="InterPro"/>
</dbReference>
<reference evidence="3 4" key="1">
    <citation type="journal article" date="2016" name="J. Zhejiang Univ. Sci. B">
        <title>Antibiotic resistance mechanisms of Myroides sp.</title>
        <authorList>
            <person name="Hu S."/>
            <person name="Yuan S."/>
            <person name="Qu H."/>
            <person name="Jiang T."/>
            <person name="Zhou Y."/>
            <person name="Wang M."/>
            <person name="Ming D."/>
        </authorList>
    </citation>
    <scope>NUCLEOTIDE SEQUENCE [LARGE SCALE GENOMIC DNA]</scope>
    <source>
        <strain evidence="3 4">PR63039</strain>
    </source>
</reference>
<dbReference type="KEGG" id="mod:AS202_18720"/>
<dbReference type="GO" id="GO:0006046">
    <property type="term" value="P:N-acetylglucosamine catabolic process"/>
    <property type="evidence" value="ECO:0007669"/>
    <property type="project" value="UniProtKB-UniRule"/>
</dbReference>
<dbReference type="NCBIfam" id="TIGR00502">
    <property type="entry name" value="nagB"/>
    <property type="match status" value="1"/>
</dbReference>
<protein>
    <recommendedName>
        <fullName evidence="1">Glucosamine-6-phosphate deaminase</fullName>
        <ecNumber evidence="1">3.5.99.6</ecNumber>
    </recommendedName>
</protein>
<evidence type="ECO:0000256" key="1">
    <source>
        <dbReference type="NCBIfam" id="TIGR00502"/>
    </source>
</evidence>
<dbReference type="EC" id="3.5.99.6" evidence="1"/>
<dbReference type="InterPro" id="IPR004547">
    <property type="entry name" value="Glucosamine6P_isomerase"/>
</dbReference>
<dbReference type="RefSeq" id="WP_058699886.1">
    <property type="nucleotide sequence ID" value="NZ_CP013690.1"/>
</dbReference>
<dbReference type="PANTHER" id="PTHR42892">
    <property type="entry name" value="GLUCOSAMINE-6-PHOSPHATE DEAMINASE-LIKE PROTEIN BT_0258-RELATED"/>
    <property type="match status" value="1"/>
</dbReference>
<name>A0AAI8G6G6_9FLAO</name>
<dbReference type="EMBL" id="CP013690">
    <property type="protein sequence ID" value="ALU28055.1"/>
    <property type="molecule type" value="Genomic_DNA"/>
</dbReference>
<dbReference type="InterPro" id="IPR052960">
    <property type="entry name" value="GlcN6P_deaminase-like"/>
</dbReference>
<evidence type="ECO:0000313" key="4">
    <source>
        <dbReference type="Proteomes" id="UP000069030"/>
    </source>
</evidence>
<sequence>MSELFKTQEITYSKGEAIKVYEDKDIASAYVAQRIARIIKEKQNKGDRAIIGLATGSTPKGVYKELIRLHKDEGLSFKNVTTFNLDEYYPILPIDDQSYVSFMKHNLFNHIDIDPKHVHIPDGTLSLEGIQAYCDLYEKKIVDFGGLDLQLLGIGRTGHIGFNEPGAILESRTRLVTLNDITREDAKDDFGGKDKVPTQAITMGVQTITQAKEVILMALSQRKAEIIKKALEGEISADIPATFLQRLSHVEYILDNEAASLLSRTE</sequence>
<dbReference type="PANTHER" id="PTHR42892:SF1">
    <property type="entry name" value="GLUCOSAMINE-6-PHOSPHATE ISOMERASE"/>
    <property type="match status" value="1"/>
</dbReference>
<evidence type="ECO:0000259" key="2">
    <source>
        <dbReference type="Pfam" id="PF01182"/>
    </source>
</evidence>
<dbReference type="Pfam" id="PF01182">
    <property type="entry name" value="Glucosamine_iso"/>
    <property type="match status" value="1"/>
</dbReference>
<gene>
    <name evidence="3" type="ORF">AS202_18720</name>
</gene>
<organism evidence="3 4">
    <name type="scientific">Myroides odoratimimus</name>
    <dbReference type="NCBI Taxonomy" id="76832"/>
    <lineage>
        <taxon>Bacteria</taxon>
        <taxon>Pseudomonadati</taxon>
        <taxon>Bacteroidota</taxon>
        <taxon>Flavobacteriia</taxon>
        <taxon>Flavobacteriales</taxon>
        <taxon>Flavobacteriaceae</taxon>
        <taxon>Myroides</taxon>
    </lineage>
</organism>
<dbReference type="GO" id="GO:0004342">
    <property type="term" value="F:glucosamine-6-phosphate deaminase activity"/>
    <property type="evidence" value="ECO:0007669"/>
    <property type="project" value="UniProtKB-UniRule"/>
</dbReference>
<dbReference type="CDD" id="cd01399">
    <property type="entry name" value="GlcN6P_deaminase"/>
    <property type="match status" value="1"/>
</dbReference>
<feature type="domain" description="Glucosamine/galactosamine-6-phosphate isomerase" evidence="2">
    <location>
        <begin position="23"/>
        <end position="245"/>
    </location>
</feature>
<dbReference type="AlphaFoldDB" id="A0AAI8G6G6"/>
<dbReference type="Gene3D" id="3.40.50.1360">
    <property type="match status" value="1"/>
</dbReference>
<dbReference type="InterPro" id="IPR037171">
    <property type="entry name" value="NagB/RpiA_transferase-like"/>
</dbReference>
<accession>A0AAI8G6G6</accession>